<evidence type="ECO:0000313" key="2">
    <source>
        <dbReference type="EMBL" id="ACZ09425.1"/>
    </source>
</evidence>
<organism evidence="2 3">
    <name type="scientific">Sebaldella termitidis (strain ATCC 33386 / NCTC 11300)</name>
    <dbReference type="NCBI Taxonomy" id="526218"/>
    <lineage>
        <taxon>Bacteria</taxon>
        <taxon>Fusobacteriati</taxon>
        <taxon>Fusobacteriota</taxon>
        <taxon>Fusobacteriia</taxon>
        <taxon>Fusobacteriales</taxon>
        <taxon>Leptotrichiaceae</taxon>
        <taxon>Sebaldella</taxon>
    </lineage>
</organism>
<dbReference type="HOGENOM" id="CLU_183116_1_0_0"/>
<dbReference type="EMBL" id="CP001739">
    <property type="protein sequence ID" value="ACZ09425.1"/>
    <property type="molecule type" value="Genomic_DNA"/>
</dbReference>
<dbReference type="Pfam" id="PF24024">
    <property type="entry name" value="DUF7336"/>
    <property type="match status" value="1"/>
</dbReference>
<reference evidence="2 3" key="2">
    <citation type="journal article" date="2010" name="Stand. Genomic Sci.">
        <title>Complete genome sequence of Sebaldella termitidis type strain (NCTC 11300).</title>
        <authorList>
            <person name="Harmon-Smith M."/>
            <person name="Celia L."/>
            <person name="Chertkov O."/>
            <person name="Lapidus A."/>
            <person name="Copeland A."/>
            <person name="Glavina Del Rio T."/>
            <person name="Nolan M."/>
            <person name="Lucas S."/>
            <person name="Tice H."/>
            <person name="Cheng J.F."/>
            <person name="Han C."/>
            <person name="Detter J.C."/>
            <person name="Bruce D."/>
            <person name="Goodwin L."/>
            <person name="Pitluck S."/>
            <person name="Pati A."/>
            <person name="Liolios K."/>
            <person name="Ivanova N."/>
            <person name="Mavromatis K."/>
            <person name="Mikhailova N."/>
            <person name="Chen A."/>
            <person name="Palaniappan K."/>
            <person name="Land M."/>
            <person name="Hauser L."/>
            <person name="Chang Y.J."/>
            <person name="Jeffries C.D."/>
            <person name="Brettin T."/>
            <person name="Goker M."/>
            <person name="Beck B."/>
            <person name="Bristow J."/>
            <person name="Eisen J.A."/>
            <person name="Markowitz V."/>
            <person name="Hugenholtz P."/>
            <person name="Kyrpides N.C."/>
            <person name="Klenk H.P."/>
            <person name="Chen F."/>
        </authorList>
    </citation>
    <scope>NUCLEOTIDE SEQUENCE [LARGE SCALE GENOMIC DNA]</scope>
    <source>
        <strain evidence="3">ATCC 33386 / NCTC 11300</strain>
    </source>
</reference>
<name>D1AM51_SEBTE</name>
<evidence type="ECO:0000313" key="3">
    <source>
        <dbReference type="Proteomes" id="UP000000845"/>
    </source>
</evidence>
<protein>
    <recommendedName>
        <fullName evidence="1">DUF7336 domain-containing protein</fullName>
    </recommendedName>
</protein>
<evidence type="ECO:0000259" key="1">
    <source>
        <dbReference type="Pfam" id="PF24024"/>
    </source>
</evidence>
<gene>
    <name evidence="2" type="ordered locus">Sterm_2575</name>
</gene>
<dbReference type="AlphaFoldDB" id="D1AM51"/>
<dbReference type="STRING" id="526218.Sterm_2575"/>
<keyword evidence="3" id="KW-1185">Reference proteome</keyword>
<proteinExistence type="predicted"/>
<accession>D1AM51</accession>
<dbReference type="KEGG" id="str:Sterm_2575"/>
<sequence length="76" mass="9279">MKKIVVYRLMHAYNVGKDKDYEEIRTIGLYSTRKKAKQVMESYMKKKGFKSHIDGFWIDKWEVDKHFEWRDGFISL</sequence>
<reference evidence="3" key="1">
    <citation type="submission" date="2009-09" db="EMBL/GenBank/DDBJ databases">
        <title>The complete chromosome of Sebaldella termitidis ATCC 33386.</title>
        <authorList>
            <consortium name="US DOE Joint Genome Institute (JGI-PGF)"/>
            <person name="Lucas S."/>
            <person name="Copeland A."/>
            <person name="Lapidus A."/>
            <person name="Glavina del Rio T."/>
            <person name="Dalin E."/>
            <person name="Tice H."/>
            <person name="Bruce D."/>
            <person name="Goodwin L."/>
            <person name="Pitluck S."/>
            <person name="Kyrpides N."/>
            <person name="Mavromatis K."/>
            <person name="Ivanova N."/>
            <person name="Mikhailova N."/>
            <person name="Sims D."/>
            <person name="Meincke L."/>
            <person name="Brettin T."/>
            <person name="Detter J.C."/>
            <person name="Han C."/>
            <person name="Larimer F."/>
            <person name="Land M."/>
            <person name="Hauser L."/>
            <person name="Markowitz V."/>
            <person name="Cheng J.F."/>
            <person name="Hugenholtz P."/>
            <person name="Woyke T."/>
            <person name="Wu D."/>
            <person name="Eisen J.A."/>
        </authorList>
    </citation>
    <scope>NUCLEOTIDE SEQUENCE [LARGE SCALE GENOMIC DNA]</scope>
    <source>
        <strain evidence="3">ATCC 33386 / NCTC 11300</strain>
    </source>
</reference>
<dbReference type="Proteomes" id="UP000000845">
    <property type="component" value="Chromosome"/>
</dbReference>
<dbReference type="eggNOG" id="ENOG50334RV">
    <property type="taxonomic scope" value="Bacteria"/>
</dbReference>
<feature type="domain" description="DUF7336" evidence="1">
    <location>
        <begin position="6"/>
        <end position="69"/>
    </location>
</feature>
<dbReference type="InterPro" id="IPR055760">
    <property type="entry name" value="DUF7336"/>
</dbReference>